<proteinExistence type="predicted"/>
<dbReference type="OMA" id="MMAQAHT"/>
<dbReference type="PROSITE" id="PS51842">
    <property type="entry name" value="IF_ROD_2"/>
    <property type="match status" value="1"/>
</dbReference>
<sequence>MPSITSSSSSQRRISTRAVPSFSSSSVQSNSWTRGPSSSRSSVSLLGSSLRAATASSPVLAGGTMGSSEKQTLQGLNSRLANYLENVSSLENSNRELELKIKALLEERKPVSRDINPMLAQAHALNKQIQDLTMQNAVLVLQIDNARLSAEDFKMKAESEGSVRQTVESDIDRMRRIKMEYNDSCITLRNEGEMLSEELHFLKKNHQEELRGVKSQINNNNITVEMDCVKQDDLTQHLEEMRKQYEEMMNQNKKDAELWFESQMETITKSVKQTNKEIEVAEVELHNKQKILQSLEIELEILRGQNMGLENILLDTEQRYKVDFSNMQTTVSKLETDLFNVRNDIVLNKEKYDSLMQAKLTLDAELAEYRRLLNGETSRKVIHVPPPRSPSPPPPEVTTRKIVKVITTTLVDGKVVDESSEVEEISEKKHA</sequence>
<name>A0A401SFF3_CHIPU</name>
<dbReference type="SUPFAM" id="SSF64593">
    <property type="entry name" value="Intermediate filament protein, coiled coil region"/>
    <property type="match status" value="2"/>
</dbReference>
<dbReference type="OrthoDB" id="2441647at2759"/>
<feature type="coiled-coil region" evidence="3">
    <location>
        <begin position="231"/>
        <end position="312"/>
    </location>
</feature>
<dbReference type="Gene3D" id="1.20.5.170">
    <property type="match status" value="1"/>
</dbReference>
<protein>
    <recommendedName>
        <fullName evidence="5">IF rod domain-containing protein</fullName>
    </recommendedName>
</protein>
<evidence type="ECO:0000256" key="1">
    <source>
        <dbReference type="ARBA" id="ARBA00022754"/>
    </source>
</evidence>
<dbReference type="EMBL" id="BEZZ01000234">
    <property type="protein sequence ID" value="GCC29121.1"/>
    <property type="molecule type" value="Genomic_DNA"/>
</dbReference>
<dbReference type="InterPro" id="IPR039008">
    <property type="entry name" value="IF_rod_dom"/>
</dbReference>
<organism evidence="6 7">
    <name type="scientific">Chiloscyllium punctatum</name>
    <name type="common">Brownbanded bambooshark</name>
    <name type="synonym">Hemiscyllium punctatum</name>
    <dbReference type="NCBI Taxonomy" id="137246"/>
    <lineage>
        <taxon>Eukaryota</taxon>
        <taxon>Metazoa</taxon>
        <taxon>Chordata</taxon>
        <taxon>Craniata</taxon>
        <taxon>Vertebrata</taxon>
        <taxon>Chondrichthyes</taxon>
        <taxon>Elasmobranchii</taxon>
        <taxon>Galeomorphii</taxon>
        <taxon>Galeoidea</taxon>
        <taxon>Orectolobiformes</taxon>
        <taxon>Hemiscylliidae</taxon>
        <taxon>Chiloscyllium</taxon>
    </lineage>
</organism>
<dbReference type="InterPro" id="IPR002957">
    <property type="entry name" value="Keratin_I"/>
</dbReference>
<reference evidence="6 7" key="1">
    <citation type="journal article" date="2018" name="Nat. Ecol. Evol.">
        <title>Shark genomes provide insights into elasmobranch evolution and the origin of vertebrates.</title>
        <authorList>
            <person name="Hara Y"/>
            <person name="Yamaguchi K"/>
            <person name="Onimaru K"/>
            <person name="Kadota M"/>
            <person name="Koyanagi M"/>
            <person name="Keeley SD"/>
            <person name="Tatsumi K"/>
            <person name="Tanaka K"/>
            <person name="Motone F"/>
            <person name="Kageyama Y"/>
            <person name="Nozu R"/>
            <person name="Adachi N"/>
            <person name="Nishimura O"/>
            <person name="Nakagawa R"/>
            <person name="Tanegashima C"/>
            <person name="Kiyatake I"/>
            <person name="Matsumoto R"/>
            <person name="Murakumo K"/>
            <person name="Nishida K"/>
            <person name="Terakita A"/>
            <person name="Kuratani S"/>
            <person name="Sato K"/>
            <person name="Hyodo S Kuraku.S."/>
        </authorList>
    </citation>
    <scope>NUCLEOTIDE SEQUENCE [LARGE SCALE GENOMIC DNA]</scope>
</reference>
<feature type="coiled-coil region" evidence="3">
    <location>
        <begin position="73"/>
        <end position="107"/>
    </location>
</feature>
<dbReference type="Gene3D" id="1.20.5.500">
    <property type="entry name" value="Single helix bin"/>
    <property type="match status" value="1"/>
</dbReference>
<dbReference type="Proteomes" id="UP000287033">
    <property type="component" value="Unassembled WGS sequence"/>
</dbReference>
<dbReference type="GO" id="GO:0005882">
    <property type="term" value="C:intermediate filament"/>
    <property type="evidence" value="ECO:0007669"/>
    <property type="project" value="UniProtKB-KW"/>
</dbReference>
<dbReference type="Pfam" id="PF00038">
    <property type="entry name" value="Filament"/>
    <property type="match status" value="1"/>
</dbReference>
<evidence type="ECO:0000256" key="4">
    <source>
        <dbReference type="SAM" id="MobiDB-lite"/>
    </source>
</evidence>
<evidence type="ECO:0000313" key="6">
    <source>
        <dbReference type="EMBL" id="GCC29121.1"/>
    </source>
</evidence>
<evidence type="ECO:0000313" key="7">
    <source>
        <dbReference type="Proteomes" id="UP000287033"/>
    </source>
</evidence>
<dbReference type="PANTHER" id="PTHR23239:SF354">
    <property type="entry name" value="KERATIN, TYPE I CYTOSKELETAL 18"/>
    <property type="match status" value="1"/>
</dbReference>
<accession>A0A401SFF3</accession>
<evidence type="ECO:0000256" key="2">
    <source>
        <dbReference type="ARBA" id="ARBA00023054"/>
    </source>
</evidence>
<keyword evidence="1" id="KW-0403">Intermediate filament</keyword>
<dbReference type="PANTHER" id="PTHR23239">
    <property type="entry name" value="INTERMEDIATE FILAMENT"/>
    <property type="match status" value="1"/>
</dbReference>
<evidence type="ECO:0000256" key="3">
    <source>
        <dbReference type="SAM" id="Coils"/>
    </source>
</evidence>
<dbReference type="AlphaFoldDB" id="A0A401SFF3"/>
<dbReference type="Gene3D" id="1.20.5.1160">
    <property type="entry name" value="Vasodilator-stimulated phosphoprotein"/>
    <property type="match status" value="1"/>
</dbReference>
<keyword evidence="7" id="KW-1185">Reference proteome</keyword>
<feature type="region of interest" description="Disordered" evidence="4">
    <location>
        <begin position="1"/>
        <end position="39"/>
    </location>
</feature>
<gene>
    <name evidence="6" type="ORF">chiPu_0007558</name>
</gene>
<evidence type="ECO:0000259" key="5">
    <source>
        <dbReference type="PROSITE" id="PS51842"/>
    </source>
</evidence>
<comment type="caution">
    <text evidence="6">The sequence shown here is derived from an EMBL/GenBank/DDBJ whole genome shotgun (WGS) entry which is preliminary data.</text>
</comment>
<dbReference type="SMART" id="SM01391">
    <property type="entry name" value="Filament"/>
    <property type="match status" value="1"/>
</dbReference>
<dbReference type="PRINTS" id="PR01248">
    <property type="entry name" value="TYPE1KERATIN"/>
</dbReference>
<keyword evidence="2 3" id="KW-0175">Coiled coil</keyword>
<dbReference type="GO" id="GO:0005198">
    <property type="term" value="F:structural molecule activity"/>
    <property type="evidence" value="ECO:0007669"/>
    <property type="project" value="InterPro"/>
</dbReference>
<feature type="domain" description="IF rod" evidence="5">
    <location>
        <begin position="69"/>
        <end position="380"/>
    </location>
</feature>